<proteinExistence type="predicted"/>
<evidence type="ECO:0000256" key="1">
    <source>
        <dbReference type="SAM" id="SignalP"/>
    </source>
</evidence>
<protein>
    <recommendedName>
        <fullName evidence="4">Adhesin domain-containing protein</fullName>
    </recommendedName>
</protein>
<dbReference type="RefSeq" id="WP_189011583.1">
    <property type="nucleotide sequence ID" value="NZ_BMPP01000023.1"/>
</dbReference>
<feature type="signal peptide" evidence="1">
    <location>
        <begin position="1"/>
        <end position="22"/>
    </location>
</feature>
<sequence>MTYTRSAQLLAPLALTLGTALAAASYRSVHLTLTHGAGDLSITRHDNASPTLKAPNVRVQSGVALVSAGREVGDWALGLSPATPVSLKVRHNAGDIRLDLRGLNVPSLALTHTTGDVKLALGTAAMTGTVAIGQGDLMIKVPSSVGLRVQSRLGQGYVKFQGRALKEGSQVNDAAQTDNYATAHTRVILNVTVDTGSVTVQ</sequence>
<name>A0ABQ2F184_9DEIO</name>
<reference evidence="3" key="1">
    <citation type="journal article" date="2019" name="Int. J. Syst. Evol. Microbiol.">
        <title>The Global Catalogue of Microorganisms (GCM) 10K type strain sequencing project: providing services to taxonomists for standard genome sequencing and annotation.</title>
        <authorList>
            <consortium name="The Broad Institute Genomics Platform"/>
            <consortium name="The Broad Institute Genome Sequencing Center for Infectious Disease"/>
            <person name="Wu L."/>
            <person name="Ma J."/>
        </authorList>
    </citation>
    <scope>NUCLEOTIDE SEQUENCE [LARGE SCALE GENOMIC DNA]</scope>
    <source>
        <strain evidence="3">JCM 30331</strain>
    </source>
</reference>
<evidence type="ECO:0000313" key="2">
    <source>
        <dbReference type="EMBL" id="GGK40445.1"/>
    </source>
</evidence>
<dbReference type="Proteomes" id="UP000647587">
    <property type="component" value="Unassembled WGS sequence"/>
</dbReference>
<gene>
    <name evidence="2" type="ORF">GCM10008955_37800</name>
</gene>
<keyword evidence="1" id="KW-0732">Signal</keyword>
<feature type="chain" id="PRO_5046888257" description="Adhesin domain-containing protein" evidence="1">
    <location>
        <begin position="23"/>
        <end position="201"/>
    </location>
</feature>
<dbReference type="EMBL" id="BMPP01000023">
    <property type="protein sequence ID" value="GGK40445.1"/>
    <property type="molecule type" value="Genomic_DNA"/>
</dbReference>
<accession>A0ABQ2F184</accession>
<evidence type="ECO:0008006" key="4">
    <source>
        <dbReference type="Google" id="ProtNLM"/>
    </source>
</evidence>
<keyword evidence="3" id="KW-1185">Reference proteome</keyword>
<organism evidence="2 3">
    <name type="scientific">Deinococcus malanensis</name>
    <dbReference type="NCBI Taxonomy" id="1706855"/>
    <lineage>
        <taxon>Bacteria</taxon>
        <taxon>Thermotogati</taxon>
        <taxon>Deinococcota</taxon>
        <taxon>Deinococci</taxon>
        <taxon>Deinococcales</taxon>
        <taxon>Deinococcaceae</taxon>
        <taxon>Deinococcus</taxon>
    </lineage>
</organism>
<comment type="caution">
    <text evidence="2">The sequence shown here is derived from an EMBL/GenBank/DDBJ whole genome shotgun (WGS) entry which is preliminary data.</text>
</comment>
<evidence type="ECO:0000313" key="3">
    <source>
        <dbReference type="Proteomes" id="UP000647587"/>
    </source>
</evidence>